<protein>
    <recommendedName>
        <fullName evidence="1">Pyridoxamine 5'-phosphate oxidase N-terminal domain-containing protein</fullName>
    </recommendedName>
</protein>
<evidence type="ECO:0000313" key="3">
    <source>
        <dbReference type="Proteomes" id="UP000246104"/>
    </source>
</evidence>
<dbReference type="Pfam" id="PF01243">
    <property type="entry name" value="PNPOx_N"/>
    <property type="match status" value="1"/>
</dbReference>
<evidence type="ECO:0000313" key="2">
    <source>
        <dbReference type="EMBL" id="PWU24078.1"/>
    </source>
</evidence>
<dbReference type="AlphaFoldDB" id="A0A317JV38"/>
<comment type="caution">
    <text evidence="2">The sequence shown here is derived from an EMBL/GenBank/DDBJ whole genome shotgun (WGS) entry which is preliminary data.</text>
</comment>
<dbReference type="InterPro" id="IPR011576">
    <property type="entry name" value="Pyridox_Oxase_N"/>
</dbReference>
<proteinExistence type="predicted"/>
<name>A0A317JV38_9BACT</name>
<dbReference type="EMBL" id="PSRQ01000013">
    <property type="protein sequence ID" value="PWU24078.1"/>
    <property type="molecule type" value="Genomic_DNA"/>
</dbReference>
<dbReference type="SUPFAM" id="SSF50475">
    <property type="entry name" value="FMN-binding split barrel"/>
    <property type="match status" value="1"/>
</dbReference>
<reference evidence="2 3" key="1">
    <citation type="submission" date="2018-02" db="EMBL/GenBank/DDBJ databases">
        <title>Genomic Reconstructions from Amazon Rainforest and Pasture Soil Reveal Novel Insights into the Physiology of Candidate Phyla in Tropical Sites.</title>
        <authorList>
            <person name="Kroeger M.E."/>
            <person name="Delmont T."/>
            <person name="Eren A.M."/>
            <person name="Guo J."/>
            <person name="Meyer K.M."/>
            <person name="Khan K."/>
            <person name="Rodrigues J.L.M."/>
            <person name="Bohannan B.J.M."/>
            <person name="Tringe S."/>
            <person name="Borges C.D."/>
            <person name="Tiedje J."/>
            <person name="Tsai S.M."/>
            <person name="Nusslein K."/>
        </authorList>
    </citation>
    <scope>NUCLEOTIDE SEQUENCE [LARGE SCALE GENOMIC DNA]</scope>
    <source>
        <strain evidence="2">Amazon FNV 2010 28 9</strain>
    </source>
</reference>
<sequence>MSDQLKTKVDKILEENLYMTISVASKGGEPWIANLYYVYDGDYNFYWYSPKDSLHSQRIKENPTVALAIFNSTAIGDDVDAVYVKAKAVEITDKKELVKGMVLYAKKMIKTKFANKANADKFIKQYGDFQGLSKLRMYKAVPEKFWKPAPVEMFNEKFVDSRVEVKMK</sequence>
<dbReference type="Gene3D" id="2.30.110.10">
    <property type="entry name" value="Electron Transport, Fmn-binding Protein, Chain A"/>
    <property type="match status" value="1"/>
</dbReference>
<organism evidence="2 3">
    <name type="scientific">Candidatus Cerribacteria bacterium 'Amazon FNV 2010 28 9'</name>
    <dbReference type="NCBI Taxonomy" id="2081795"/>
    <lineage>
        <taxon>Bacteria</taxon>
        <taxon>Candidatus Cerribacteria</taxon>
    </lineage>
</organism>
<accession>A0A317JV38</accession>
<feature type="domain" description="Pyridoxamine 5'-phosphate oxidase N-terminal" evidence="1">
    <location>
        <begin position="6"/>
        <end position="111"/>
    </location>
</feature>
<dbReference type="InterPro" id="IPR012349">
    <property type="entry name" value="Split_barrel_FMN-bd"/>
</dbReference>
<gene>
    <name evidence="2" type="ORF">C5B42_00690</name>
</gene>
<dbReference type="Proteomes" id="UP000246104">
    <property type="component" value="Unassembled WGS sequence"/>
</dbReference>
<evidence type="ECO:0000259" key="1">
    <source>
        <dbReference type="Pfam" id="PF01243"/>
    </source>
</evidence>